<dbReference type="GO" id="GO:0106335">
    <property type="term" value="F:tRNA (5-carboxymethyluridine(34)-5-O)-methyltransferase activity"/>
    <property type="evidence" value="ECO:0007669"/>
    <property type="project" value="TreeGrafter"/>
</dbReference>
<reference evidence="5" key="1">
    <citation type="submission" date="2021-11" db="EMBL/GenBank/DDBJ databases">
        <authorList>
            <person name="Herlambang A."/>
            <person name="Guo Y."/>
            <person name="Takashima Y."/>
            <person name="Nishizawa T."/>
        </authorList>
    </citation>
    <scope>NUCLEOTIDE SEQUENCE</scope>
    <source>
        <strain evidence="5">E1425</strain>
    </source>
</reference>
<dbReference type="Gene3D" id="3.40.50.150">
    <property type="entry name" value="Vaccinia Virus protein VP39"/>
    <property type="match status" value="1"/>
</dbReference>
<feature type="compositionally biased region" description="Basic and acidic residues" evidence="3">
    <location>
        <begin position="258"/>
        <end position="267"/>
    </location>
</feature>
<dbReference type="Proteomes" id="UP000827284">
    <property type="component" value="Unassembled WGS sequence"/>
</dbReference>
<dbReference type="Pfam" id="PF08241">
    <property type="entry name" value="Methyltransf_11"/>
    <property type="match status" value="1"/>
</dbReference>
<feature type="compositionally biased region" description="Low complexity" evidence="3">
    <location>
        <begin position="273"/>
        <end position="316"/>
    </location>
</feature>
<dbReference type="PANTHER" id="PTHR13069">
    <property type="entry name" value="ALKYLATED DNA REPAIR PROTEIN ALKB HOMOLOG 8"/>
    <property type="match status" value="1"/>
</dbReference>
<dbReference type="SUPFAM" id="SSF53335">
    <property type="entry name" value="S-adenosyl-L-methionine-dependent methyltransferases"/>
    <property type="match status" value="1"/>
</dbReference>
<feature type="domain" description="Methyltransferase type 11" evidence="4">
    <location>
        <begin position="70"/>
        <end position="159"/>
    </location>
</feature>
<dbReference type="FunFam" id="3.40.50.150:FF:000195">
    <property type="entry name" value="Methyltransferase domain containing protein"/>
    <property type="match status" value="1"/>
</dbReference>
<dbReference type="CDD" id="cd02440">
    <property type="entry name" value="AdoMet_MTases"/>
    <property type="match status" value="1"/>
</dbReference>
<dbReference type="GO" id="GO:0008757">
    <property type="term" value="F:S-adenosylmethionine-dependent methyltransferase activity"/>
    <property type="evidence" value="ECO:0007669"/>
    <property type="project" value="InterPro"/>
</dbReference>
<feature type="compositionally biased region" description="Basic and acidic residues" evidence="3">
    <location>
        <begin position="214"/>
        <end position="235"/>
    </location>
</feature>
<proteinExistence type="predicted"/>
<dbReference type="InterPro" id="IPR013216">
    <property type="entry name" value="Methyltransf_11"/>
</dbReference>
<evidence type="ECO:0000313" key="6">
    <source>
        <dbReference type="Proteomes" id="UP000827284"/>
    </source>
</evidence>
<dbReference type="GO" id="GO:0002098">
    <property type="term" value="P:tRNA wobble uridine modification"/>
    <property type="evidence" value="ECO:0007669"/>
    <property type="project" value="TreeGrafter"/>
</dbReference>
<feature type="region of interest" description="Disordered" evidence="3">
    <location>
        <begin position="258"/>
        <end position="316"/>
    </location>
</feature>
<gene>
    <name evidence="5" type="ORF">EMPS_08292</name>
</gene>
<dbReference type="InterPro" id="IPR029063">
    <property type="entry name" value="SAM-dependent_MTases_sf"/>
</dbReference>
<dbReference type="GO" id="GO:0030488">
    <property type="term" value="P:tRNA methylation"/>
    <property type="evidence" value="ECO:0007669"/>
    <property type="project" value="TreeGrafter"/>
</dbReference>
<keyword evidence="1" id="KW-0489">Methyltransferase</keyword>
<organism evidence="5 6">
    <name type="scientific">Entomortierella parvispora</name>
    <dbReference type="NCBI Taxonomy" id="205924"/>
    <lineage>
        <taxon>Eukaryota</taxon>
        <taxon>Fungi</taxon>
        <taxon>Fungi incertae sedis</taxon>
        <taxon>Mucoromycota</taxon>
        <taxon>Mortierellomycotina</taxon>
        <taxon>Mortierellomycetes</taxon>
        <taxon>Mortierellales</taxon>
        <taxon>Mortierellaceae</taxon>
        <taxon>Entomortierella</taxon>
    </lineage>
</organism>
<comment type="caution">
    <text evidence="5">The sequence shown here is derived from an EMBL/GenBank/DDBJ whole genome shotgun (WGS) entry which is preliminary data.</text>
</comment>
<name>A0A9P3HFR2_9FUNG</name>
<dbReference type="GO" id="GO:0005634">
    <property type="term" value="C:nucleus"/>
    <property type="evidence" value="ECO:0007669"/>
    <property type="project" value="TreeGrafter"/>
</dbReference>
<feature type="region of interest" description="Disordered" evidence="3">
    <location>
        <begin position="190"/>
        <end position="242"/>
    </location>
</feature>
<dbReference type="EMBL" id="BQFW01000011">
    <property type="protein sequence ID" value="GJJ75934.1"/>
    <property type="molecule type" value="Genomic_DNA"/>
</dbReference>
<dbReference type="GO" id="GO:0005737">
    <property type="term" value="C:cytoplasm"/>
    <property type="evidence" value="ECO:0007669"/>
    <property type="project" value="TreeGrafter"/>
</dbReference>
<evidence type="ECO:0000313" key="5">
    <source>
        <dbReference type="EMBL" id="GJJ75934.1"/>
    </source>
</evidence>
<evidence type="ECO:0000256" key="2">
    <source>
        <dbReference type="ARBA" id="ARBA00022679"/>
    </source>
</evidence>
<evidence type="ECO:0000259" key="4">
    <source>
        <dbReference type="Pfam" id="PF08241"/>
    </source>
</evidence>
<keyword evidence="2" id="KW-0808">Transferase</keyword>
<protein>
    <submittedName>
        <fullName evidence="5">Alkylated DNA repair protein alkB homolog 8</fullName>
    </submittedName>
</protein>
<feature type="compositionally biased region" description="Basic residues" evidence="3">
    <location>
        <begin position="203"/>
        <end position="213"/>
    </location>
</feature>
<dbReference type="GO" id="GO:0000049">
    <property type="term" value="F:tRNA binding"/>
    <property type="evidence" value="ECO:0007669"/>
    <property type="project" value="TreeGrafter"/>
</dbReference>
<dbReference type="PANTHER" id="PTHR13069:SF21">
    <property type="entry name" value="ALKYLATED DNA REPAIR PROTEIN ALKB HOMOLOG 8"/>
    <property type="match status" value="1"/>
</dbReference>
<sequence>MAAPPQKNPLHVPSPFRVQEPAMTPEQKEQQYVHDVYQVIAPHFSATRYKPWPVVEEFLTTMPPGYVGADVGCGNGKYIGVNPKLFMVGSDRSSNLISICGERGHEAMVCDGLSLPYRPEFFDFAISIAVIHHFISPERRVAAIEEILRVVRLGGRVLIFVWALEQTGKRDFDKDVQDVFVPWAMPKKAEPKIKVKAPSRPQGVKKKDRKKHPKGGEEGDKEKENGEEEAKKEGEANETTATETTAVLAQALQDVSLDKKEDHKAEMPQEQEGGSSSAPAGDAATALSSSSAPASNAQQQPQESSASPSSATSSPEAAAPVYNRYYHLFQKGELEDLITKTNKATIVQNGYDRDNWWCILEKTSN</sequence>
<evidence type="ECO:0000256" key="1">
    <source>
        <dbReference type="ARBA" id="ARBA00022603"/>
    </source>
</evidence>
<evidence type="ECO:0000256" key="3">
    <source>
        <dbReference type="SAM" id="MobiDB-lite"/>
    </source>
</evidence>
<accession>A0A9P3HFR2</accession>
<reference evidence="5" key="2">
    <citation type="journal article" date="2022" name="Microbiol. Resour. Announc.">
        <title>Whole-Genome Sequence of Entomortierella parvispora E1425, a Mucoromycotan Fungus Associated with Burkholderiaceae-Related Endosymbiotic Bacteria.</title>
        <authorList>
            <person name="Herlambang A."/>
            <person name="Guo Y."/>
            <person name="Takashima Y."/>
            <person name="Narisawa K."/>
            <person name="Ohta H."/>
            <person name="Nishizawa T."/>
        </authorList>
    </citation>
    <scope>NUCLEOTIDE SEQUENCE</scope>
    <source>
        <strain evidence="5">E1425</strain>
    </source>
</reference>
<dbReference type="AlphaFoldDB" id="A0A9P3HFR2"/>
<dbReference type="InterPro" id="IPR051422">
    <property type="entry name" value="AlkB_tRNA_MeTrf/Diox"/>
</dbReference>
<keyword evidence="6" id="KW-1185">Reference proteome</keyword>
<dbReference type="OrthoDB" id="271595at2759"/>